<reference evidence="1 2" key="1">
    <citation type="submission" date="2014-04" db="EMBL/GenBank/DDBJ databases">
        <authorList>
            <consortium name="DOE Joint Genome Institute"/>
            <person name="Kuo A."/>
            <person name="Kohler A."/>
            <person name="Nagy L.G."/>
            <person name="Floudas D."/>
            <person name="Copeland A."/>
            <person name="Barry K.W."/>
            <person name="Cichocki N."/>
            <person name="Veneault-Fourrey C."/>
            <person name="LaButti K."/>
            <person name="Lindquist E.A."/>
            <person name="Lipzen A."/>
            <person name="Lundell T."/>
            <person name="Morin E."/>
            <person name="Murat C."/>
            <person name="Sun H."/>
            <person name="Tunlid A."/>
            <person name="Henrissat B."/>
            <person name="Grigoriev I.V."/>
            <person name="Hibbett D.S."/>
            <person name="Martin F."/>
            <person name="Nordberg H.P."/>
            <person name="Cantor M.N."/>
            <person name="Hua S.X."/>
        </authorList>
    </citation>
    <scope>NUCLEOTIDE SEQUENCE [LARGE SCALE GENOMIC DNA]</scope>
    <source>
        <strain evidence="1 2">LaAM-08-1</strain>
    </source>
</reference>
<dbReference type="AlphaFoldDB" id="A0A0C9XDH8"/>
<keyword evidence="2" id="KW-1185">Reference proteome</keyword>
<evidence type="ECO:0000313" key="2">
    <source>
        <dbReference type="Proteomes" id="UP000054477"/>
    </source>
</evidence>
<reference evidence="2" key="2">
    <citation type="submission" date="2015-01" db="EMBL/GenBank/DDBJ databases">
        <title>Evolutionary Origins and Diversification of the Mycorrhizal Mutualists.</title>
        <authorList>
            <consortium name="DOE Joint Genome Institute"/>
            <consortium name="Mycorrhizal Genomics Consortium"/>
            <person name="Kohler A."/>
            <person name="Kuo A."/>
            <person name="Nagy L.G."/>
            <person name="Floudas D."/>
            <person name="Copeland A."/>
            <person name="Barry K.W."/>
            <person name="Cichocki N."/>
            <person name="Veneault-Fourrey C."/>
            <person name="LaButti K."/>
            <person name="Lindquist E.A."/>
            <person name="Lipzen A."/>
            <person name="Lundell T."/>
            <person name="Morin E."/>
            <person name="Murat C."/>
            <person name="Riley R."/>
            <person name="Ohm R."/>
            <person name="Sun H."/>
            <person name="Tunlid A."/>
            <person name="Henrissat B."/>
            <person name="Grigoriev I.V."/>
            <person name="Hibbett D.S."/>
            <person name="Martin F."/>
        </authorList>
    </citation>
    <scope>NUCLEOTIDE SEQUENCE [LARGE SCALE GENOMIC DNA]</scope>
    <source>
        <strain evidence="2">LaAM-08-1</strain>
    </source>
</reference>
<name>A0A0C9XDH8_9AGAR</name>
<dbReference type="HOGENOM" id="CLU_1482212_0_0_1"/>
<dbReference type="Proteomes" id="UP000054477">
    <property type="component" value="Unassembled WGS sequence"/>
</dbReference>
<protein>
    <submittedName>
        <fullName evidence="1">Uncharacterized protein</fullName>
    </submittedName>
</protein>
<gene>
    <name evidence="1" type="ORF">K443DRAFT_12256</name>
</gene>
<accession>A0A0C9XDH8</accession>
<organism evidence="1 2">
    <name type="scientific">Laccaria amethystina LaAM-08-1</name>
    <dbReference type="NCBI Taxonomy" id="1095629"/>
    <lineage>
        <taxon>Eukaryota</taxon>
        <taxon>Fungi</taxon>
        <taxon>Dikarya</taxon>
        <taxon>Basidiomycota</taxon>
        <taxon>Agaricomycotina</taxon>
        <taxon>Agaricomycetes</taxon>
        <taxon>Agaricomycetidae</taxon>
        <taxon>Agaricales</taxon>
        <taxon>Agaricineae</taxon>
        <taxon>Hydnangiaceae</taxon>
        <taxon>Laccaria</taxon>
    </lineage>
</organism>
<dbReference type="EMBL" id="KN838802">
    <property type="protein sequence ID" value="KIJ94262.1"/>
    <property type="molecule type" value="Genomic_DNA"/>
</dbReference>
<proteinExistence type="predicted"/>
<evidence type="ECO:0000313" key="1">
    <source>
        <dbReference type="EMBL" id="KIJ94262.1"/>
    </source>
</evidence>
<sequence length="182" mass="20395">MDHLRLSYSKRLAHKTVLKRKSGSFLLNHIIVYHANHPANSSRNIELEPCINANVPPSFNNPSPNGAIPIISRVSSFFPMSDPTRSNVPSHMLPHHLPRSLLSQCAHKGEVGCRRSHRVNSRRSTVVAFADAVSPSQTQVGRSSGLKWRGPTSIERPFSSDLLDLKPRGRFGKCFGDVWQWR</sequence>